<dbReference type="PANTHER" id="PTHR20963">
    <property type="entry name" value="MULTIPLE INOSITOL POLYPHOSPHATE PHOSPHATASE-RELATED"/>
    <property type="match status" value="1"/>
</dbReference>
<dbReference type="Gene3D" id="3.40.50.1240">
    <property type="entry name" value="Phosphoglycerate mutase-like"/>
    <property type="match status" value="1"/>
</dbReference>
<dbReference type="OrthoDB" id="9770871at2"/>
<sequence>MNKTLIILSLCFCWITSNAQLSKSEIRNNPLLAANGYYAYPGPLKPQLTPAPKGYVPFYISHYGRHGSRYLIDPNDYNGPLRTLQQADSLGKLTPLGKEVLRKVTLICNESKGRLGELTLRGAEQHQQIARRMFERFPEVLSGKRNVDAKSSTVIRCILSMENALQQLARLNPQLHITHDASAYDMPYLVYGDTALYKNKMPGKVKNVYEAFAKRHDNHVGVMNRIFKDESYWREHVDATRLNTQLYNLASNVQSTELRHQLSLLDLFTHDELYDAWLKTNAWWYINYGPSPLNGAVQPYSQRMLLRRIITEADSCVALSHPGATLRYGHDTMVMPLVCLLDINGYGKQIEDLERLDDENWLDYRIFPMACNLQFVFYRSQAHPHDILVKVLLNEDEVTLPLPTDIAPYYHWNEFKTYYLNKIDQFQTKK</sequence>
<protein>
    <recommendedName>
        <fullName evidence="5">Multiple inositol polyphosphate phosphatase 1</fullName>
        <ecNumber evidence="4">3.1.3.62</ecNumber>
        <ecNumber evidence="3">3.1.3.80</ecNumber>
    </recommendedName>
    <alternativeName>
        <fullName evidence="9">2,3-bisphosphoglycerate 3-phosphatase</fullName>
    </alternativeName>
</protein>
<comment type="catalytic activity">
    <reaction evidence="12">
        <text>1D-myo-inositol hexakisphosphate + H2O = 1D-myo-inositol 1,2,4,5,6-pentakisphosphate + phosphate</text>
        <dbReference type="Rhea" id="RHEA:16989"/>
        <dbReference type="ChEBI" id="CHEBI:15377"/>
        <dbReference type="ChEBI" id="CHEBI:43474"/>
        <dbReference type="ChEBI" id="CHEBI:57798"/>
        <dbReference type="ChEBI" id="CHEBI:58130"/>
        <dbReference type="EC" id="3.1.3.62"/>
    </reaction>
    <physiologicalReaction direction="left-to-right" evidence="12">
        <dbReference type="Rhea" id="RHEA:16990"/>
    </physiologicalReaction>
</comment>
<evidence type="ECO:0000256" key="1">
    <source>
        <dbReference type="ARBA" id="ARBA00004370"/>
    </source>
</evidence>
<evidence type="ECO:0000313" key="16">
    <source>
        <dbReference type="Proteomes" id="UP000029556"/>
    </source>
</evidence>
<evidence type="ECO:0000256" key="7">
    <source>
        <dbReference type="ARBA" id="ARBA00022801"/>
    </source>
</evidence>
<comment type="subcellular location">
    <subcellularLocation>
        <location evidence="1">Membrane</location>
    </subcellularLocation>
</comment>
<evidence type="ECO:0000256" key="12">
    <source>
        <dbReference type="ARBA" id="ARBA00043691"/>
    </source>
</evidence>
<feature type="signal peptide" evidence="14">
    <location>
        <begin position="1"/>
        <end position="19"/>
    </location>
</feature>
<dbReference type="RefSeq" id="WP_023057824.1">
    <property type="nucleotide sequence ID" value="NZ_JRNN01000066.1"/>
</dbReference>
<name>A0A095ZIP6_9BACT</name>
<evidence type="ECO:0000256" key="2">
    <source>
        <dbReference type="ARBA" id="ARBA00008422"/>
    </source>
</evidence>
<evidence type="ECO:0000313" key="15">
    <source>
        <dbReference type="EMBL" id="KGF34630.1"/>
    </source>
</evidence>
<evidence type="ECO:0000256" key="3">
    <source>
        <dbReference type="ARBA" id="ARBA00012976"/>
    </source>
</evidence>
<evidence type="ECO:0000256" key="6">
    <source>
        <dbReference type="ARBA" id="ARBA00022729"/>
    </source>
</evidence>
<proteinExistence type="inferred from homology"/>
<dbReference type="Pfam" id="PF00328">
    <property type="entry name" value="His_Phos_2"/>
    <property type="match status" value="1"/>
</dbReference>
<gene>
    <name evidence="15" type="ORF">HMPREF2137_07545</name>
</gene>
<dbReference type="Proteomes" id="UP000029556">
    <property type="component" value="Unassembled WGS sequence"/>
</dbReference>
<evidence type="ECO:0000256" key="5">
    <source>
        <dbReference type="ARBA" id="ARBA00018097"/>
    </source>
</evidence>
<evidence type="ECO:0000256" key="13">
    <source>
        <dbReference type="ARBA" id="ARBA00043832"/>
    </source>
</evidence>
<dbReference type="EMBL" id="JRNN01000066">
    <property type="protein sequence ID" value="KGF34630.1"/>
    <property type="molecule type" value="Genomic_DNA"/>
</dbReference>
<keyword evidence="6 14" id="KW-0732">Signal</keyword>
<dbReference type="GO" id="GO:0034417">
    <property type="term" value="F:bisphosphoglycerate 3-phosphatase activity"/>
    <property type="evidence" value="ECO:0007669"/>
    <property type="project" value="UniProtKB-EC"/>
</dbReference>
<evidence type="ECO:0000256" key="9">
    <source>
        <dbReference type="ARBA" id="ARBA00031642"/>
    </source>
</evidence>
<reference evidence="15 16" key="1">
    <citation type="submission" date="2014-07" db="EMBL/GenBank/DDBJ databases">
        <authorList>
            <person name="McCorrison J."/>
            <person name="Sanka R."/>
            <person name="Torralba M."/>
            <person name="Gillis M."/>
            <person name="Haft D.H."/>
            <person name="Methe B."/>
            <person name="Sutton G."/>
            <person name="Nelson K.E."/>
        </authorList>
    </citation>
    <scope>NUCLEOTIDE SEQUENCE [LARGE SCALE GENOMIC DNA]</scope>
    <source>
        <strain evidence="15 16">DNF00853</strain>
    </source>
</reference>
<organism evidence="15 16">
    <name type="scientific">Hoylesella buccalis DNF00853</name>
    <dbReference type="NCBI Taxonomy" id="1401074"/>
    <lineage>
        <taxon>Bacteria</taxon>
        <taxon>Pseudomonadati</taxon>
        <taxon>Bacteroidota</taxon>
        <taxon>Bacteroidia</taxon>
        <taxon>Bacteroidales</taxon>
        <taxon>Prevotellaceae</taxon>
        <taxon>Hoylesella</taxon>
    </lineage>
</organism>
<comment type="similarity">
    <text evidence="2">Belongs to the histidine acid phosphatase family. MINPP1 subfamily.</text>
</comment>
<comment type="catalytic activity">
    <reaction evidence="10">
        <text>1D-myo-inositol 1,2,5,6-tetrakisphosphate + H2O = 1D-myo-inositol 1,2,6-trisphosphate + phosphate</text>
        <dbReference type="Rhea" id="RHEA:77119"/>
        <dbReference type="ChEBI" id="CHEBI:15377"/>
        <dbReference type="ChEBI" id="CHEBI:43474"/>
        <dbReference type="ChEBI" id="CHEBI:195535"/>
        <dbReference type="ChEBI" id="CHEBI:195537"/>
        <dbReference type="EC" id="3.1.3.62"/>
    </reaction>
    <physiologicalReaction direction="left-to-right" evidence="10">
        <dbReference type="Rhea" id="RHEA:77120"/>
    </physiologicalReaction>
</comment>
<feature type="chain" id="PRO_5001923667" description="Multiple inositol polyphosphate phosphatase 1" evidence="14">
    <location>
        <begin position="20"/>
        <end position="430"/>
    </location>
</feature>
<comment type="catalytic activity">
    <reaction evidence="13">
        <text>(2R)-2,3-bisphosphoglycerate + H2O = (2R)-2-phosphoglycerate + phosphate</text>
        <dbReference type="Rhea" id="RHEA:27381"/>
        <dbReference type="ChEBI" id="CHEBI:15377"/>
        <dbReference type="ChEBI" id="CHEBI:43474"/>
        <dbReference type="ChEBI" id="CHEBI:58248"/>
        <dbReference type="ChEBI" id="CHEBI:58289"/>
        <dbReference type="EC" id="3.1.3.80"/>
    </reaction>
    <physiologicalReaction direction="left-to-right" evidence="13">
        <dbReference type="Rhea" id="RHEA:27382"/>
    </physiologicalReaction>
</comment>
<evidence type="ECO:0000256" key="11">
    <source>
        <dbReference type="ARBA" id="ARBA00043671"/>
    </source>
</evidence>
<evidence type="ECO:0000256" key="8">
    <source>
        <dbReference type="ARBA" id="ARBA00023136"/>
    </source>
</evidence>
<dbReference type="EC" id="3.1.3.80" evidence="3"/>
<evidence type="ECO:0000256" key="4">
    <source>
        <dbReference type="ARBA" id="ARBA00013040"/>
    </source>
</evidence>
<dbReference type="EC" id="3.1.3.62" evidence="4"/>
<dbReference type="AlphaFoldDB" id="A0A095ZIP6"/>
<evidence type="ECO:0000256" key="10">
    <source>
        <dbReference type="ARBA" id="ARBA00043668"/>
    </source>
</evidence>
<dbReference type="InterPro" id="IPR029033">
    <property type="entry name" value="His_PPase_superfam"/>
</dbReference>
<dbReference type="InterPro" id="IPR000560">
    <property type="entry name" value="His_Pase_clade-2"/>
</dbReference>
<keyword evidence="7" id="KW-0378">Hydrolase</keyword>
<accession>A0A095ZIP6</accession>
<evidence type="ECO:0000256" key="14">
    <source>
        <dbReference type="SAM" id="SignalP"/>
    </source>
</evidence>
<dbReference type="GO" id="GO:0016020">
    <property type="term" value="C:membrane"/>
    <property type="evidence" value="ECO:0007669"/>
    <property type="project" value="UniProtKB-SubCell"/>
</dbReference>
<keyword evidence="8" id="KW-0472">Membrane</keyword>
<dbReference type="PANTHER" id="PTHR20963:SF8">
    <property type="entry name" value="MULTIPLE INOSITOL POLYPHOSPHATE PHOSPHATASE 1"/>
    <property type="match status" value="1"/>
</dbReference>
<comment type="catalytic activity">
    <reaction evidence="11">
        <text>1D-myo-inositol 1,2,4,5,6-pentakisphosphate + H2O = 1D-myo-inositol 1,2,5,6-tetrakisphosphate + phosphate</text>
        <dbReference type="Rhea" id="RHEA:77115"/>
        <dbReference type="ChEBI" id="CHEBI:15377"/>
        <dbReference type="ChEBI" id="CHEBI:43474"/>
        <dbReference type="ChEBI" id="CHEBI:57798"/>
        <dbReference type="ChEBI" id="CHEBI:195535"/>
        <dbReference type="EC" id="3.1.3.62"/>
    </reaction>
    <physiologicalReaction direction="left-to-right" evidence="11">
        <dbReference type="Rhea" id="RHEA:77116"/>
    </physiologicalReaction>
</comment>
<comment type="caution">
    <text evidence="15">The sequence shown here is derived from an EMBL/GenBank/DDBJ whole genome shotgun (WGS) entry which is preliminary data.</text>
</comment>
<dbReference type="SUPFAM" id="SSF53254">
    <property type="entry name" value="Phosphoglycerate mutase-like"/>
    <property type="match status" value="1"/>
</dbReference>